<proteinExistence type="inferred from homology"/>
<evidence type="ECO:0000256" key="4">
    <source>
        <dbReference type="ARBA" id="ARBA00022989"/>
    </source>
</evidence>
<dbReference type="InterPro" id="IPR004670">
    <property type="entry name" value="NhaA"/>
</dbReference>
<evidence type="ECO:0000256" key="3">
    <source>
        <dbReference type="ARBA" id="ARBA00022692"/>
    </source>
</evidence>
<gene>
    <name evidence="6 7" type="primary">nhaA</name>
    <name evidence="7" type="ORF">OKA04_12820</name>
</gene>
<evidence type="ECO:0000256" key="5">
    <source>
        <dbReference type="ARBA" id="ARBA00023136"/>
    </source>
</evidence>
<dbReference type="Pfam" id="PF06965">
    <property type="entry name" value="Na_H_antiport_1"/>
    <property type="match status" value="1"/>
</dbReference>
<dbReference type="HAMAP" id="MF_01844">
    <property type="entry name" value="NhaA"/>
    <property type="match status" value="1"/>
</dbReference>
<keyword evidence="6" id="KW-0050">Antiport</keyword>
<keyword evidence="6" id="KW-0406">Ion transport</keyword>
<dbReference type="Gene3D" id="1.20.1530.10">
    <property type="entry name" value="Na+/H+ antiporter like domain"/>
    <property type="match status" value="1"/>
</dbReference>
<comment type="function">
    <text evidence="6">Na(+)/H(+) antiporter that extrudes sodium in exchange for external protons.</text>
</comment>
<keyword evidence="6" id="KW-0915">Sodium</keyword>
<keyword evidence="6" id="KW-0813">Transport</keyword>
<feature type="transmembrane region" description="Helical" evidence="6">
    <location>
        <begin position="124"/>
        <end position="143"/>
    </location>
</feature>
<dbReference type="NCBIfam" id="TIGR00773">
    <property type="entry name" value="NhaA"/>
    <property type="match status" value="1"/>
</dbReference>
<dbReference type="NCBIfam" id="NF007111">
    <property type="entry name" value="PRK09560.1"/>
    <property type="match status" value="1"/>
</dbReference>
<dbReference type="PANTHER" id="PTHR30341:SF0">
    <property type="entry name" value="NA(+)_H(+) ANTIPORTER NHAA"/>
    <property type="match status" value="1"/>
</dbReference>
<evidence type="ECO:0000256" key="2">
    <source>
        <dbReference type="ARBA" id="ARBA00022475"/>
    </source>
</evidence>
<dbReference type="Proteomes" id="UP001207930">
    <property type="component" value="Unassembled WGS sequence"/>
</dbReference>
<sequence>MNSTPPPMGMIRAFFSMESASGLILMAVAAMALVVANSAFAPSYFGILNSYAGGLSILHWINDGLMAVFFLLVGLEIKRELLEGELSTWQRRALPGFAALGGMIVPGAVYYACNLAEGGQARGWAIPTATDIAFALGVLALLGSRAPVSLKIFLTALAIIDDLGAVLIIAIFYTNEIDLRFLGGAAATLGVLGLLNYRNVTWLSIYCALGIVLWACLLKSGVHATLAGVLLALTIPLRLSAQATIQPPLKRLEHSIHPFVGFLVIPIFGFANAGVSLTGFSLPALGEPVSLGVALGLFAGKQVGVFLASAIAIKAGIARLPDGANWRQLYGVCALCGIGFTMSLFIGLLAFDAPDIQNQVKLGVMIGSAASAILGAALLIPKRGTDFKLR</sequence>
<feature type="transmembrane region" description="Helical" evidence="6">
    <location>
        <begin position="362"/>
        <end position="380"/>
    </location>
</feature>
<feature type="transmembrane region" description="Helical" evidence="6">
    <location>
        <begin position="179"/>
        <end position="195"/>
    </location>
</feature>
<feature type="transmembrane region" description="Helical" evidence="6">
    <location>
        <begin position="259"/>
        <end position="282"/>
    </location>
</feature>
<comment type="caution">
    <text evidence="7">The sequence shown here is derived from an EMBL/GenBank/DDBJ whole genome shotgun (WGS) entry which is preliminary data.</text>
</comment>
<evidence type="ECO:0000256" key="1">
    <source>
        <dbReference type="ARBA" id="ARBA00004429"/>
    </source>
</evidence>
<dbReference type="InterPro" id="IPR023171">
    <property type="entry name" value="Na/H_antiporter_dom_sf"/>
</dbReference>
<keyword evidence="6" id="KW-0739">Sodium transport</keyword>
<feature type="transmembrane region" description="Helical" evidence="6">
    <location>
        <begin position="152"/>
        <end position="173"/>
    </location>
</feature>
<accession>A0ABT3FQM6</accession>
<dbReference type="EMBL" id="JAPDDS010000006">
    <property type="protein sequence ID" value="MCW1885614.1"/>
    <property type="molecule type" value="Genomic_DNA"/>
</dbReference>
<keyword evidence="2 6" id="KW-1003">Cell membrane</keyword>
<feature type="transmembrane region" description="Helical" evidence="6">
    <location>
        <begin position="54"/>
        <end position="73"/>
    </location>
</feature>
<comment type="similarity">
    <text evidence="6">Belongs to the NhaA Na(+)/H(+) (TC 2.A.33) antiporter family.</text>
</comment>
<dbReference type="RefSeq" id="WP_425503676.1">
    <property type="nucleotide sequence ID" value="NZ_JAPDDS010000006.1"/>
</dbReference>
<keyword evidence="3 6" id="KW-0812">Transmembrane</keyword>
<dbReference type="PANTHER" id="PTHR30341">
    <property type="entry name" value="SODIUM ION/PROTON ANTIPORTER NHAA-RELATED"/>
    <property type="match status" value="1"/>
</dbReference>
<reference evidence="7 8" key="1">
    <citation type="submission" date="2022-10" db="EMBL/GenBank/DDBJ databases">
        <title>Luteolibacter flavescens strain MCCC 1K03193, whole genome shotgun sequencing project.</title>
        <authorList>
            <person name="Zhao G."/>
            <person name="Shen L."/>
        </authorList>
    </citation>
    <scope>NUCLEOTIDE SEQUENCE [LARGE SCALE GENOMIC DNA]</scope>
    <source>
        <strain evidence="7 8">MCCC 1K03193</strain>
    </source>
</reference>
<name>A0ABT3FQM6_9BACT</name>
<feature type="transmembrane region" description="Helical" evidence="6">
    <location>
        <begin position="294"/>
        <end position="317"/>
    </location>
</feature>
<evidence type="ECO:0000313" key="7">
    <source>
        <dbReference type="EMBL" id="MCW1885614.1"/>
    </source>
</evidence>
<keyword evidence="5 6" id="KW-0472">Membrane</keyword>
<organism evidence="7 8">
    <name type="scientific">Luteolibacter flavescens</name>
    <dbReference type="NCBI Taxonomy" id="1859460"/>
    <lineage>
        <taxon>Bacteria</taxon>
        <taxon>Pseudomonadati</taxon>
        <taxon>Verrucomicrobiota</taxon>
        <taxon>Verrucomicrobiia</taxon>
        <taxon>Verrucomicrobiales</taxon>
        <taxon>Verrucomicrobiaceae</taxon>
        <taxon>Luteolibacter</taxon>
    </lineage>
</organism>
<evidence type="ECO:0000313" key="8">
    <source>
        <dbReference type="Proteomes" id="UP001207930"/>
    </source>
</evidence>
<keyword evidence="8" id="KW-1185">Reference proteome</keyword>
<evidence type="ECO:0000256" key="6">
    <source>
        <dbReference type="HAMAP-Rule" id="MF_01844"/>
    </source>
</evidence>
<comment type="catalytic activity">
    <reaction evidence="6">
        <text>Na(+)(in) + 2 H(+)(out) = Na(+)(out) + 2 H(+)(in)</text>
        <dbReference type="Rhea" id="RHEA:29251"/>
        <dbReference type="ChEBI" id="CHEBI:15378"/>
        <dbReference type="ChEBI" id="CHEBI:29101"/>
    </reaction>
</comment>
<comment type="subcellular location">
    <subcellularLocation>
        <location evidence="1">Cell inner membrane</location>
        <topology evidence="1">Multi-pass membrane protein</topology>
    </subcellularLocation>
    <subcellularLocation>
        <location evidence="6">Cell membrane</location>
        <topology evidence="6">Multi-pass membrane protein</topology>
    </subcellularLocation>
</comment>
<dbReference type="NCBIfam" id="NF007112">
    <property type="entry name" value="PRK09561.1"/>
    <property type="match status" value="1"/>
</dbReference>
<feature type="transmembrane region" description="Helical" evidence="6">
    <location>
        <begin position="329"/>
        <end position="350"/>
    </location>
</feature>
<protein>
    <recommendedName>
        <fullName evidence="6">Na(+)/H(+) antiporter NhaA</fullName>
    </recommendedName>
    <alternativeName>
        <fullName evidence="6">Sodium/proton antiporter NhaA</fullName>
    </alternativeName>
</protein>
<feature type="transmembrane region" description="Helical" evidence="6">
    <location>
        <begin position="93"/>
        <end position="112"/>
    </location>
</feature>
<keyword evidence="4 6" id="KW-1133">Transmembrane helix</keyword>